<dbReference type="PANTHER" id="PTHR43730">
    <property type="entry name" value="BETA-MANNOSIDASE"/>
    <property type="match status" value="1"/>
</dbReference>
<dbReference type="Gene3D" id="2.60.120.260">
    <property type="entry name" value="Galactose-binding domain-like"/>
    <property type="match status" value="1"/>
</dbReference>
<keyword evidence="5" id="KW-0378">Hydrolase</keyword>
<feature type="domain" description="Glycoside hydrolase family 2 immunoglobulin-like beta-sandwich" evidence="7">
    <location>
        <begin position="204"/>
        <end position="325"/>
    </location>
</feature>
<name>A0A7K3MC29_9ACTN</name>
<dbReference type="InterPro" id="IPR013783">
    <property type="entry name" value="Ig-like_fold"/>
</dbReference>
<comment type="caution">
    <text evidence="10">The sequence shown here is derived from an EMBL/GenBank/DDBJ whole genome shotgun (WGS) entry which is preliminary data.</text>
</comment>
<dbReference type="SUPFAM" id="SSF51445">
    <property type="entry name" value="(Trans)glycosidases"/>
    <property type="match status" value="1"/>
</dbReference>
<dbReference type="SUPFAM" id="SSF49785">
    <property type="entry name" value="Galactose-binding domain-like"/>
    <property type="match status" value="1"/>
</dbReference>
<gene>
    <name evidence="10" type="ORF">F7O44_25875</name>
</gene>
<comment type="catalytic activity">
    <reaction evidence="1">
        <text>Hydrolysis of terminal, non-reducing beta-D-mannose residues in beta-D-mannosides.</text>
        <dbReference type="EC" id="3.2.1.25"/>
    </reaction>
</comment>
<dbReference type="GO" id="GO:0006516">
    <property type="term" value="P:glycoprotein catabolic process"/>
    <property type="evidence" value="ECO:0007669"/>
    <property type="project" value="TreeGrafter"/>
</dbReference>
<evidence type="ECO:0000256" key="5">
    <source>
        <dbReference type="ARBA" id="ARBA00022801"/>
    </source>
</evidence>
<evidence type="ECO:0000259" key="9">
    <source>
        <dbReference type="Pfam" id="PF22666"/>
    </source>
</evidence>
<dbReference type="EMBL" id="WLZY01000012">
    <property type="protein sequence ID" value="NDL60512.1"/>
    <property type="molecule type" value="Genomic_DNA"/>
</dbReference>
<dbReference type="SUPFAM" id="SSF49303">
    <property type="entry name" value="beta-Galactosidase/glucuronidase domain"/>
    <property type="match status" value="1"/>
</dbReference>
<dbReference type="EC" id="3.2.1.25" evidence="3"/>
<proteinExistence type="inferred from homology"/>
<dbReference type="AlphaFoldDB" id="A0A7K3MC29"/>
<dbReference type="InterPro" id="IPR050887">
    <property type="entry name" value="Beta-mannosidase_GH2"/>
</dbReference>
<evidence type="ECO:0000259" key="7">
    <source>
        <dbReference type="Pfam" id="PF00703"/>
    </source>
</evidence>
<dbReference type="Gene3D" id="3.20.20.80">
    <property type="entry name" value="Glycosidases"/>
    <property type="match status" value="1"/>
</dbReference>
<dbReference type="GO" id="GO:0005975">
    <property type="term" value="P:carbohydrate metabolic process"/>
    <property type="evidence" value="ECO:0007669"/>
    <property type="project" value="InterPro"/>
</dbReference>
<dbReference type="GO" id="GO:0004567">
    <property type="term" value="F:beta-mannosidase activity"/>
    <property type="evidence" value="ECO:0007669"/>
    <property type="project" value="UniProtKB-EC"/>
</dbReference>
<evidence type="ECO:0000256" key="4">
    <source>
        <dbReference type="ARBA" id="ARBA00022729"/>
    </source>
</evidence>
<dbReference type="Pfam" id="PF22666">
    <property type="entry name" value="Glyco_hydro_2_N2"/>
    <property type="match status" value="1"/>
</dbReference>
<feature type="domain" description="Beta-mannosidase-like galactose-binding" evidence="9">
    <location>
        <begin position="43"/>
        <end position="195"/>
    </location>
</feature>
<dbReference type="InterPro" id="IPR017853">
    <property type="entry name" value="GH"/>
</dbReference>
<keyword evidence="11" id="KW-1185">Reference proteome</keyword>
<dbReference type="InterPro" id="IPR008979">
    <property type="entry name" value="Galactose-bd-like_sf"/>
</dbReference>
<sequence>MKTTIDLSGPAWSVREALGDTWRWYVDKPVTARNNVGEATARAGLAPGWLPARVPGSVIGDLSRAGELPDPYVARNSRCAEWVAARSWVYRREFGAPAPAPGERAVLCFDGVDPGARVYVDAVEVGTLDGLYRPGRFDVTELVADGGAHRLAVVIPPAPPGEPQVGRTDRVTRHAPRMGYGWDFCPRLIHQGIWRDVRLEIGTVHLSDLRVRAELDADLGSSRVHVAAVLEAADGASPAVKIAVRDPYGVTVADTDASVVDLDADKNSVASPAPRSHRFTTVVHVSAPLLWWPKGMGEQRLYTVEVRVSDTAGQAVQHTTTVGFRHVEMRPNTGGPAGALPYTAVVNHRPMELIGWNWAPADALYGEIDQSKVEHLIDLAARCGARILRVWGGGLIETEQFYDACDRAGLFVWQEFSQSSSGMQSAPSTSPGFVEHLREEARVVVPSRTHHPALLMWGGGNELEDDHGPLNETRSLALTALRDEVARLDPGRHWVPTSPTGPVFHNRLDVIDVRPDDMHDVHGPWEHQGLEAHYTLYNQGRALAHTEFGVEGMANRRLWRSLVPAADRWPTGRDNPVYRHLGDWWNNTEVVQDCFGGRLRTPDQVRRASQFLQATGLAYAVEADRRRWPRSSMVIPWQLAESYPNGWCTAVIDHSGEPKLAYHAVARAYLPERVTARVDRMAHDGGHAAVEAWIWSEPGRAEGGQVTAKLLTSAGGEVAAESWSVPGRVDQPGAAGMLMADLAGVGDLGDPVLFWDLEWRAADSSLIDRERVVLSSGPNLAPMLDLGRAELRVDVTSRSDDASTLVRVEHAGGPAVVGLQLSDDRPAGLAGWAVVDLDPRPLLPGETREFAVTWRSAPPSRRLLLESWNTDPLIVEDIAS</sequence>
<dbReference type="InterPro" id="IPR006103">
    <property type="entry name" value="Glyco_hydro_2_cat"/>
</dbReference>
<evidence type="ECO:0000256" key="1">
    <source>
        <dbReference type="ARBA" id="ARBA00000829"/>
    </source>
</evidence>
<dbReference type="Proteomes" id="UP000460435">
    <property type="component" value="Unassembled WGS sequence"/>
</dbReference>
<evidence type="ECO:0000256" key="3">
    <source>
        <dbReference type="ARBA" id="ARBA00012754"/>
    </source>
</evidence>
<feature type="domain" description="Glycoside hydrolase family 2 catalytic" evidence="8">
    <location>
        <begin position="346"/>
        <end position="473"/>
    </location>
</feature>
<evidence type="ECO:0000313" key="10">
    <source>
        <dbReference type="EMBL" id="NDL60512.1"/>
    </source>
</evidence>
<dbReference type="PANTHER" id="PTHR43730:SF1">
    <property type="entry name" value="BETA-MANNOSIDASE"/>
    <property type="match status" value="1"/>
</dbReference>
<reference evidence="10 11" key="1">
    <citation type="submission" date="2019-11" db="EMBL/GenBank/DDBJ databases">
        <authorList>
            <person name="Li X.-J."/>
            <person name="Feng X.-M."/>
        </authorList>
    </citation>
    <scope>NUCLEOTIDE SEQUENCE [LARGE SCALE GENOMIC DNA]</scope>
    <source>
        <strain evidence="10 11">XMNu-373</strain>
    </source>
</reference>
<dbReference type="InterPro" id="IPR054593">
    <property type="entry name" value="Beta-mannosidase-like_N2"/>
</dbReference>
<dbReference type="RefSeq" id="WP_162453217.1">
    <property type="nucleotide sequence ID" value="NZ_WLZY01000012.1"/>
</dbReference>
<keyword evidence="4" id="KW-0732">Signal</keyword>
<dbReference type="InterPro" id="IPR036156">
    <property type="entry name" value="Beta-gal/glucu_dom_sf"/>
</dbReference>
<protein>
    <recommendedName>
        <fullName evidence="3">beta-mannosidase</fullName>
        <ecNumber evidence="3">3.2.1.25</ecNumber>
    </recommendedName>
</protein>
<organism evidence="10 11">
    <name type="scientific">Phytoactinopolyspora mesophila</name>
    <dbReference type="NCBI Taxonomy" id="2650750"/>
    <lineage>
        <taxon>Bacteria</taxon>
        <taxon>Bacillati</taxon>
        <taxon>Actinomycetota</taxon>
        <taxon>Actinomycetes</taxon>
        <taxon>Jiangellales</taxon>
        <taxon>Jiangellaceae</taxon>
        <taxon>Phytoactinopolyspora</taxon>
    </lineage>
</organism>
<accession>A0A7K3MC29</accession>
<evidence type="ECO:0000256" key="6">
    <source>
        <dbReference type="ARBA" id="ARBA00023295"/>
    </source>
</evidence>
<keyword evidence="6" id="KW-0326">Glycosidase</keyword>
<dbReference type="Gene3D" id="2.60.40.10">
    <property type="entry name" value="Immunoglobulins"/>
    <property type="match status" value="1"/>
</dbReference>
<evidence type="ECO:0000313" key="11">
    <source>
        <dbReference type="Proteomes" id="UP000460435"/>
    </source>
</evidence>
<dbReference type="Pfam" id="PF00703">
    <property type="entry name" value="Glyco_hydro_2"/>
    <property type="match status" value="1"/>
</dbReference>
<dbReference type="InterPro" id="IPR006102">
    <property type="entry name" value="Ig-like_GH2"/>
</dbReference>
<dbReference type="Pfam" id="PF02836">
    <property type="entry name" value="Glyco_hydro_2_C"/>
    <property type="match status" value="1"/>
</dbReference>
<evidence type="ECO:0000259" key="8">
    <source>
        <dbReference type="Pfam" id="PF02836"/>
    </source>
</evidence>
<evidence type="ECO:0000256" key="2">
    <source>
        <dbReference type="ARBA" id="ARBA00007401"/>
    </source>
</evidence>
<comment type="similarity">
    <text evidence="2">Belongs to the glycosyl hydrolase 2 family.</text>
</comment>